<dbReference type="SMR" id="A0A8T3ALI7"/>
<comment type="caution">
    <text evidence="10">The sequence shown here is derived from an EMBL/GenBank/DDBJ whole genome shotgun (WGS) entry which is preliminary data.</text>
</comment>
<dbReference type="GO" id="GO:0005634">
    <property type="term" value="C:nucleus"/>
    <property type="evidence" value="ECO:0007669"/>
    <property type="project" value="TreeGrafter"/>
</dbReference>
<gene>
    <name evidence="10" type="ORF">KFK09_020650</name>
</gene>
<evidence type="ECO:0000313" key="11">
    <source>
        <dbReference type="Proteomes" id="UP000829196"/>
    </source>
</evidence>
<evidence type="ECO:0000256" key="8">
    <source>
        <dbReference type="RuleBase" id="RU367082"/>
    </source>
</evidence>
<dbReference type="InterPro" id="IPR037132">
    <property type="entry name" value="N_Gln_amidohydro_ab_roll_sf"/>
</dbReference>
<comment type="similarity">
    <text evidence="1 8">Belongs to the NTAQ1 family.</text>
</comment>
<dbReference type="Pfam" id="PF09764">
    <property type="entry name" value="Nt_Gln_amidase"/>
    <property type="match status" value="1"/>
</dbReference>
<comment type="function">
    <text evidence="8">Mediates the side-chain deamidation of N-terminal glutamine residues to glutamate, an important step in N-end rule pathway of protein degradation. Conversion of the resulting N-terminal glutamine to glutamate renders the protein susceptible to arginylation, polyubiquitination and degradation as specified by the N-end rule. Does not act on substrates with internal or C-terminal glutamine and does not act on non-glutamine residues in any position.</text>
</comment>
<dbReference type="GO" id="GO:0005829">
    <property type="term" value="C:cytosol"/>
    <property type="evidence" value="ECO:0007669"/>
    <property type="project" value="TreeGrafter"/>
</dbReference>
<dbReference type="AlphaFoldDB" id="A0A8T3ALI7"/>
<comment type="subunit">
    <text evidence="2 8">Monomer.</text>
</comment>
<keyword evidence="11" id="KW-1185">Reference proteome</keyword>
<keyword evidence="5 8" id="KW-0378">Hydrolase</keyword>
<name>A0A8T3ALI7_DENNO</name>
<dbReference type="InterPro" id="IPR039733">
    <property type="entry name" value="NTAQ1"/>
</dbReference>
<comment type="catalytic activity">
    <reaction evidence="7 8">
        <text>N-terminal L-glutaminyl-[protein] + H2O = N-terminal L-glutamyl-[protein] + NH4(+)</text>
        <dbReference type="Rhea" id="RHEA:50680"/>
        <dbReference type="Rhea" id="RHEA-COMP:12668"/>
        <dbReference type="Rhea" id="RHEA-COMP:12777"/>
        <dbReference type="ChEBI" id="CHEBI:15377"/>
        <dbReference type="ChEBI" id="CHEBI:28938"/>
        <dbReference type="ChEBI" id="CHEBI:64721"/>
        <dbReference type="ChEBI" id="CHEBI:64722"/>
        <dbReference type="EC" id="3.5.1.122"/>
    </reaction>
</comment>
<dbReference type="Proteomes" id="UP000829196">
    <property type="component" value="Unassembled WGS sequence"/>
</dbReference>
<dbReference type="Gene3D" id="3.10.620.10">
    <property type="entry name" value="Protein N-terminal glutamine amidohydrolase, alpha beta roll"/>
    <property type="match status" value="1"/>
</dbReference>
<reference evidence="10" key="1">
    <citation type="journal article" date="2022" name="Front. Genet.">
        <title>Chromosome-Scale Assembly of the Dendrobium nobile Genome Provides Insights Into the Molecular Mechanism of the Biosynthesis of the Medicinal Active Ingredient of Dendrobium.</title>
        <authorList>
            <person name="Xu Q."/>
            <person name="Niu S.-C."/>
            <person name="Li K.-L."/>
            <person name="Zheng P.-J."/>
            <person name="Zhang X.-J."/>
            <person name="Jia Y."/>
            <person name="Liu Y."/>
            <person name="Niu Y.-X."/>
            <person name="Yu L.-H."/>
            <person name="Chen D.-F."/>
            <person name="Zhang G.-Q."/>
        </authorList>
    </citation>
    <scope>NUCLEOTIDE SEQUENCE</scope>
    <source>
        <tissue evidence="10">Leaf</tissue>
    </source>
</reference>
<evidence type="ECO:0000259" key="9">
    <source>
        <dbReference type="Pfam" id="PF09764"/>
    </source>
</evidence>
<accession>A0A8T3ALI7</accession>
<evidence type="ECO:0000256" key="3">
    <source>
        <dbReference type="ARBA" id="ARBA00012718"/>
    </source>
</evidence>
<evidence type="ECO:0000256" key="5">
    <source>
        <dbReference type="ARBA" id="ARBA00022801"/>
    </source>
</evidence>
<sequence length="161" mass="18555">MRLAMNVAPEENVYLLCKKLGMLGVADPTALDLFVVFISNDDKKIPLWNQKASKSSDKLVIWDYHVICIQIVNQKNAEEGRSSHLIWDLDSSLPFPLPLDQYVSETFRLHLPLKSTYKRILRVIHAPIFLQHFASNRTHMRDPHGNWIAPPPNYEPIIAQE</sequence>
<dbReference type="EMBL" id="JAGYWB010000015">
    <property type="protein sequence ID" value="KAI0497426.1"/>
    <property type="molecule type" value="Genomic_DNA"/>
</dbReference>
<protein>
    <recommendedName>
        <fullName evidence="4 8">Protein N-terminal glutamine amidohydrolase</fullName>
        <ecNumber evidence="3 8">3.5.1.122</ecNumber>
    </recommendedName>
    <alternativeName>
        <fullName evidence="6 8">Protein NH2-terminal glutamine deamidase</fullName>
    </alternativeName>
</protein>
<evidence type="ECO:0000256" key="2">
    <source>
        <dbReference type="ARBA" id="ARBA00011245"/>
    </source>
</evidence>
<organism evidence="10 11">
    <name type="scientific">Dendrobium nobile</name>
    <name type="common">Orchid</name>
    <dbReference type="NCBI Taxonomy" id="94219"/>
    <lineage>
        <taxon>Eukaryota</taxon>
        <taxon>Viridiplantae</taxon>
        <taxon>Streptophyta</taxon>
        <taxon>Embryophyta</taxon>
        <taxon>Tracheophyta</taxon>
        <taxon>Spermatophyta</taxon>
        <taxon>Magnoliopsida</taxon>
        <taxon>Liliopsida</taxon>
        <taxon>Asparagales</taxon>
        <taxon>Orchidaceae</taxon>
        <taxon>Epidendroideae</taxon>
        <taxon>Malaxideae</taxon>
        <taxon>Dendrobiinae</taxon>
        <taxon>Dendrobium</taxon>
    </lineage>
</organism>
<evidence type="ECO:0000256" key="1">
    <source>
        <dbReference type="ARBA" id="ARBA00008985"/>
    </source>
</evidence>
<dbReference type="GO" id="GO:0070773">
    <property type="term" value="F:protein-N-terminal glutamine amidohydrolase activity"/>
    <property type="evidence" value="ECO:0007669"/>
    <property type="project" value="UniProtKB-UniRule"/>
</dbReference>
<dbReference type="OrthoDB" id="191192at2759"/>
<dbReference type="EC" id="3.5.1.122" evidence="3 8"/>
<evidence type="ECO:0000313" key="10">
    <source>
        <dbReference type="EMBL" id="KAI0497426.1"/>
    </source>
</evidence>
<dbReference type="PANTHER" id="PTHR13035:SF0">
    <property type="entry name" value="PROTEIN N-TERMINAL GLUTAMINE AMIDOHYDROLASE"/>
    <property type="match status" value="1"/>
</dbReference>
<dbReference type="GO" id="GO:0008418">
    <property type="term" value="F:protein-N-terminal asparagine amidohydrolase activity"/>
    <property type="evidence" value="ECO:0007669"/>
    <property type="project" value="UniProtKB-UniRule"/>
</dbReference>
<feature type="domain" description="Protein N-terminal glutamine amidohydrolase alpha beta roll" evidence="9">
    <location>
        <begin position="10"/>
        <end position="159"/>
    </location>
</feature>
<evidence type="ECO:0000256" key="6">
    <source>
        <dbReference type="ARBA" id="ARBA00029677"/>
    </source>
</evidence>
<evidence type="ECO:0000256" key="7">
    <source>
        <dbReference type="ARBA" id="ARBA00048768"/>
    </source>
</evidence>
<proteinExistence type="inferred from homology"/>
<dbReference type="PANTHER" id="PTHR13035">
    <property type="entry name" value="PROTEIN N-TERMINAL GLUTAMINE AMIDOHYDROLASE"/>
    <property type="match status" value="1"/>
</dbReference>
<dbReference type="InterPro" id="IPR023128">
    <property type="entry name" value="Prot_N_Gln_amidohydro_ab_roll"/>
</dbReference>
<evidence type="ECO:0000256" key="4">
    <source>
        <dbReference type="ARBA" id="ARBA00021247"/>
    </source>
</evidence>